<organism evidence="4 5">
    <name type="scientific">Nocardioides jiangsuensis</name>
    <dbReference type="NCBI Taxonomy" id="2866161"/>
    <lineage>
        <taxon>Bacteria</taxon>
        <taxon>Bacillati</taxon>
        <taxon>Actinomycetota</taxon>
        <taxon>Actinomycetes</taxon>
        <taxon>Propionibacteriales</taxon>
        <taxon>Nocardioidaceae</taxon>
        <taxon>Nocardioides</taxon>
    </lineage>
</organism>
<dbReference type="PANTHER" id="PTHR48081:SF8">
    <property type="entry name" value="ALPHA_BETA HYDROLASE FOLD-3 DOMAIN-CONTAINING PROTEIN-RELATED"/>
    <property type="match status" value="1"/>
</dbReference>
<feature type="domain" description="Alpha/beta hydrolase fold-3" evidence="3">
    <location>
        <begin position="77"/>
        <end position="277"/>
    </location>
</feature>
<evidence type="ECO:0000313" key="5">
    <source>
        <dbReference type="Proteomes" id="UP000754710"/>
    </source>
</evidence>
<reference evidence="4 5" key="1">
    <citation type="submission" date="2021-08" db="EMBL/GenBank/DDBJ databases">
        <title>Nocardioides bacterium WL0053 sp. nov., isolated from the sediment.</title>
        <authorList>
            <person name="Wang L."/>
            <person name="Zhang D."/>
            <person name="Zhang A."/>
        </authorList>
    </citation>
    <scope>NUCLEOTIDE SEQUENCE [LARGE SCALE GENOMIC DNA]</scope>
    <source>
        <strain evidence="4 5">WL0053</strain>
    </source>
</reference>
<sequence length="301" mass="32258">MVLHPQAEAAMALWARGPRVSDPGFDVDAQRRLAREQAAAEPREDVARAEDVDADGVPCRLYLPAEAGSGTTGATAVVYLHGGGFVFGDLETHDAQSRRIANRTGAAVLTVHYRRPPEHRFPAAPDDVDTALAWLLEHGPAAGVDTGRPVVLGDSAGANLALVAALRHPGTFAAAVLVYPFVDPRMRFESYHREAGGLGADDAAWYWQQYAGPSADLADPDLAPIDSPLLGTLPPSLVQAAEHDPLVDEDVELARLMREAGVPTELTTYAGMVHGFWRQPAMFDAAEESLAEIADFLRRTV</sequence>
<dbReference type="InterPro" id="IPR029058">
    <property type="entry name" value="AB_hydrolase_fold"/>
</dbReference>
<dbReference type="InterPro" id="IPR002168">
    <property type="entry name" value="Lipase_GDXG_HIS_AS"/>
</dbReference>
<dbReference type="SUPFAM" id="SSF53474">
    <property type="entry name" value="alpha/beta-Hydrolases"/>
    <property type="match status" value="1"/>
</dbReference>
<dbReference type="PANTHER" id="PTHR48081">
    <property type="entry name" value="AB HYDROLASE SUPERFAMILY PROTEIN C4A8.06C"/>
    <property type="match status" value="1"/>
</dbReference>
<evidence type="ECO:0000256" key="1">
    <source>
        <dbReference type="ARBA" id="ARBA00010515"/>
    </source>
</evidence>
<dbReference type="RefSeq" id="WP_221026481.1">
    <property type="nucleotide sequence ID" value="NZ_JAIEZQ010000003.1"/>
</dbReference>
<comment type="caution">
    <text evidence="4">The sequence shown here is derived from an EMBL/GenBank/DDBJ whole genome shotgun (WGS) entry which is preliminary data.</text>
</comment>
<dbReference type="Proteomes" id="UP000754710">
    <property type="component" value="Unassembled WGS sequence"/>
</dbReference>
<keyword evidence="2 4" id="KW-0378">Hydrolase</keyword>
<keyword evidence="5" id="KW-1185">Reference proteome</keyword>
<comment type="similarity">
    <text evidence="1">Belongs to the 'GDXG' lipolytic enzyme family.</text>
</comment>
<protein>
    <submittedName>
        <fullName evidence="4">Alpha/beta hydrolase</fullName>
    </submittedName>
</protein>
<gene>
    <name evidence="4" type="ORF">K1X13_17810</name>
</gene>
<dbReference type="Pfam" id="PF07859">
    <property type="entry name" value="Abhydrolase_3"/>
    <property type="match status" value="1"/>
</dbReference>
<dbReference type="EMBL" id="JAIEZQ010000003">
    <property type="protein sequence ID" value="MBY9076692.1"/>
    <property type="molecule type" value="Genomic_DNA"/>
</dbReference>
<dbReference type="PROSITE" id="PS01173">
    <property type="entry name" value="LIPASE_GDXG_HIS"/>
    <property type="match status" value="1"/>
</dbReference>
<evidence type="ECO:0000259" key="3">
    <source>
        <dbReference type="Pfam" id="PF07859"/>
    </source>
</evidence>
<accession>A0ABS7RQ76</accession>
<dbReference type="InterPro" id="IPR013094">
    <property type="entry name" value="AB_hydrolase_3"/>
</dbReference>
<dbReference type="GO" id="GO:0016787">
    <property type="term" value="F:hydrolase activity"/>
    <property type="evidence" value="ECO:0007669"/>
    <property type="project" value="UniProtKB-KW"/>
</dbReference>
<name>A0ABS7RQ76_9ACTN</name>
<proteinExistence type="inferred from homology"/>
<dbReference type="Gene3D" id="3.40.50.1820">
    <property type="entry name" value="alpha/beta hydrolase"/>
    <property type="match status" value="1"/>
</dbReference>
<evidence type="ECO:0000313" key="4">
    <source>
        <dbReference type="EMBL" id="MBY9076692.1"/>
    </source>
</evidence>
<evidence type="ECO:0000256" key="2">
    <source>
        <dbReference type="ARBA" id="ARBA00022801"/>
    </source>
</evidence>
<dbReference type="InterPro" id="IPR050300">
    <property type="entry name" value="GDXG_lipolytic_enzyme"/>
</dbReference>